<keyword evidence="2" id="KW-1003">Cell membrane</keyword>
<sequence>MKIIDRYIFKNLLISFALTLTIFTFVLFTGTLFKIAQMFIGKINVIFIGKFFLYSIPYLLAYAIPMSFLTANLLVFGQLSAENEITALKASGINIFRIILAPVIMSLLLTGSCIFINDVLLPHCHYELRKLKYQISTESPEALLEAGVLIDYFDDYLIYVDEIDGKNMSKVSIQQNSANEPTRFIKAESGTFSVSQEKKAIILKLNDVIVEQQAKGQPSDNNNEGVPNFIHAQMGMVPIELKLDGEDSLSGKKKYTKRLKDYSIRELRTMISQKKAEMPEYTPYQHKEAVKEISKMLTEINTRLSLAFSCLGLLFIGVSLGIRTHRSEKTVGIPISLTLFAIHYGFTLFGKALEKKPAFYPEIIVWIPDICLGILGLYLIYKIAYK</sequence>
<evidence type="ECO:0000256" key="1">
    <source>
        <dbReference type="ARBA" id="ARBA00004651"/>
    </source>
</evidence>
<feature type="transmembrane region" description="Helical" evidence="6">
    <location>
        <begin position="12"/>
        <end position="36"/>
    </location>
</feature>
<evidence type="ECO:0000313" key="8">
    <source>
        <dbReference type="Proteomes" id="UP000266426"/>
    </source>
</evidence>
<reference evidence="7 8" key="1">
    <citation type="journal article" date="2017" name="ISME J.">
        <title>Energy and carbon metabolisms in a deep terrestrial subsurface fluid microbial community.</title>
        <authorList>
            <person name="Momper L."/>
            <person name="Jungbluth S.P."/>
            <person name="Lee M.D."/>
            <person name="Amend J.P."/>
        </authorList>
    </citation>
    <scope>NUCLEOTIDE SEQUENCE [LARGE SCALE GENOMIC DNA]</scope>
    <source>
        <strain evidence="7">SURF_26</strain>
    </source>
</reference>
<evidence type="ECO:0000256" key="3">
    <source>
        <dbReference type="ARBA" id="ARBA00022692"/>
    </source>
</evidence>
<dbReference type="GO" id="GO:0043190">
    <property type="term" value="C:ATP-binding cassette (ABC) transporter complex"/>
    <property type="evidence" value="ECO:0007669"/>
    <property type="project" value="TreeGrafter"/>
</dbReference>
<organism evidence="7 8">
    <name type="scientific">Candidatus Auribacter fodinae</name>
    <dbReference type="NCBI Taxonomy" id="2093366"/>
    <lineage>
        <taxon>Bacteria</taxon>
        <taxon>Pseudomonadati</taxon>
        <taxon>Candidatus Auribacterota</taxon>
        <taxon>Candidatus Auribacteria</taxon>
        <taxon>Candidatus Auribacterales</taxon>
        <taxon>Candidatus Auribacteraceae</taxon>
        <taxon>Candidatus Auribacter</taxon>
    </lineage>
</organism>
<dbReference type="InterPro" id="IPR005495">
    <property type="entry name" value="LptG/LptF_permease"/>
</dbReference>
<feature type="transmembrane region" description="Helical" evidence="6">
    <location>
        <begin position="56"/>
        <end position="77"/>
    </location>
</feature>
<dbReference type="EMBL" id="QZJZ01000089">
    <property type="protein sequence ID" value="RJP56874.1"/>
    <property type="molecule type" value="Genomic_DNA"/>
</dbReference>
<dbReference type="AlphaFoldDB" id="A0A3A4QSR5"/>
<dbReference type="Pfam" id="PF03739">
    <property type="entry name" value="LptF_LptG"/>
    <property type="match status" value="1"/>
</dbReference>
<evidence type="ECO:0000256" key="5">
    <source>
        <dbReference type="ARBA" id="ARBA00023136"/>
    </source>
</evidence>
<evidence type="ECO:0000256" key="4">
    <source>
        <dbReference type="ARBA" id="ARBA00022989"/>
    </source>
</evidence>
<name>A0A3A4QSR5_9BACT</name>
<feature type="transmembrane region" description="Helical" evidence="6">
    <location>
        <begin position="363"/>
        <end position="381"/>
    </location>
</feature>
<evidence type="ECO:0000256" key="6">
    <source>
        <dbReference type="SAM" id="Phobius"/>
    </source>
</evidence>
<accession>A0A3A4QSR5</accession>
<proteinExistence type="predicted"/>
<feature type="transmembrane region" description="Helical" evidence="6">
    <location>
        <begin position="304"/>
        <end position="322"/>
    </location>
</feature>
<feature type="transmembrane region" description="Helical" evidence="6">
    <location>
        <begin position="331"/>
        <end position="351"/>
    </location>
</feature>
<comment type="caution">
    <text evidence="7">The sequence shown here is derived from an EMBL/GenBank/DDBJ whole genome shotgun (WGS) entry which is preliminary data.</text>
</comment>
<dbReference type="Proteomes" id="UP000266426">
    <property type="component" value="Unassembled WGS sequence"/>
</dbReference>
<protein>
    <submittedName>
        <fullName evidence="7">YjgP/YjgQ family permease</fullName>
    </submittedName>
</protein>
<evidence type="ECO:0000256" key="2">
    <source>
        <dbReference type="ARBA" id="ARBA00022475"/>
    </source>
</evidence>
<evidence type="ECO:0000313" key="7">
    <source>
        <dbReference type="EMBL" id="RJP56874.1"/>
    </source>
</evidence>
<keyword evidence="3 6" id="KW-0812">Transmembrane</keyword>
<keyword evidence="5 6" id="KW-0472">Membrane</keyword>
<dbReference type="PANTHER" id="PTHR33529">
    <property type="entry name" value="SLR0882 PROTEIN-RELATED"/>
    <property type="match status" value="1"/>
</dbReference>
<dbReference type="PANTHER" id="PTHR33529:SF6">
    <property type="entry name" value="YJGP_YJGQ FAMILY PERMEASE"/>
    <property type="match status" value="1"/>
</dbReference>
<gene>
    <name evidence="7" type="ORF">C4541_11350</name>
</gene>
<keyword evidence="4 6" id="KW-1133">Transmembrane helix</keyword>
<comment type="subcellular location">
    <subcellularLocation>
        <location evidence="1">Cell membrane</location>
        <topology evidence="1">Multi-pass membrane protein</topology>
    </subcellularLocation>
</comment>
<feature type="transmembrane region" description="Helical" evidence="6">
    <location>
        <begin position="98"/>
        <end position="121"/>
    </location>
</feature>
<dbReference type="GO" id="GO:0015920">
    <property type="term" value="P:lipopolysaccharide transport"/>
    <property type="evidence" value="ECO:0007669"/>
    <property type="project" value="TreeGrafter"/>
</dbReference>